<dbReference type="NCBIfam" id="TIGR02273">
    <property type="entry name" value="16S_RimM"/>
    <property type="match status" value="1"/>
</dbReference>
<protein>
    <recommendedName>
        <fullName evidence="5">Ribosome maturation factor RimM</fullName>
    </recommendedName>
</protein>
<dbReference type="Gene3D" id="2.40.30.60">
    <property type="entry name" value="RimM"/>
    <property type="match status" value="1"/>
</dbReference>
<dbReference type="InterPro" id="IPR009000">
    <property type="entry name" value="Transl_B-barrel_sf"/>
</dbReference>
<reference evidence="8 9" key="1">
    <citation type="submission" date="2020-08" db="EMBL/GenBank/DDBJ databases">
        <title>Oceanospirillum sp. nov. isolated from marine sediment.</title>
        <authorList>
            <person name="Ji X."/>
        </authorList>
    </citation>
    <scope>NUCLEOTIDE SEQUENCE [LARGE SCALE GENOMIC DNA]</scope>
    <source>
        <strain evidence="8 9">D5</strain>
    </source>
</reference>
<dbReference type="InterPro" id="IPR011961">
    <property type="entry name" value="RimM"/>
</dbReference>
<accession>A0A839IJE8</accession>
<dbReference type="AlphaFoldDB" id="A0A839IJE8"/>
<dbReference type="GO" id="GO:0005737">
    <property type="term" value="C:cytoplasm"/>
    <property type="evidence" value="ECO:0007669"/>
    <property type="project" value="UniProtKB-SubCell"/>
</dbReference>
<comment type="function">
    <text evidence="5">An accessory protein needed during the final step in the assembly of 30S ribosomal subunit, possibly for assembly of the head region. Essential for efficient processing of 16S rRNA. May be needed both before and after RbfA during the maturation of 16S rRNA. It has affinity for free ribosomal 30S subunits but not for 70S ribosomes.</text>
</comment>
<comment type="similarity">
    <text evidence="5">Belongs to the RimM family.</text>
</comment>
<keyword evidence="4 5" id="KW-0143">Chaperone</keyword>
<keyword evidence="2 5" id="KW-0690">Ribosome biogenesis</keyword>
<dbReference type="Proteomes" id="UP000565262">
    <property type="component" value="Unassembled WGS sequence"/>
</dbReference>
<feature type="domain" description="RimM N-terminal" evidence="6">
    <location>
        <begin position="11"/>
        <end position="92"/>
    </location>
</feature>
<evidence type="ECO:0000313" key="9">
    <source>
        <dbReference type="Proteomes" id="UP000565262"/>
    </source>
</evidence>
<comment type="domain">
    <text evidence="5">The PRC barrel domain binds ribosomal protein uS19.</text>
</comment>
<evidence type="ECO:0000256" key="1">
    <source>
        <dbReference type="ARBA" id="ARBA00022490"/>
    </source>
</evidence>
<evidence type="ECO:0000256" key="5">
    <source>
        <dbReference type="HAMAP-Rule" id="MF_00014"/>
    </source>
</evidence>
<evidence type="ECO:0000256" key="2">
    <source>
        <dbReference type="ARBA" id="ARBA00022517"/>
    </source>
</evidence>
<organism evidence="8 9">
    <name type="scientific">Oceanospirillum sediminis</name>
    <dbReference type="NCBI Taxonomy" id="2760088"/>
    <lineage>
        <taxon>Bacteria</taxon>
        <taxon>Pseudomonadati</taxon>
        <taxon>Pseudomonadota</taxon>
        <taxon>Gammaproteobacteria</taxon>
        <taxon>Oceanospirillales</taxon>
        <taxon>Oceanospirillaceae</taxon>
        <taxon>Oceanospirillum</taxon>
    </lineage>
</organism>
<dbReference type="GO" id="GO:0043022">
    <property type="term" value="F:ribosome binding"/>
    <property type="evidence" value="ECO:0007669"/>
    <property type="project" value="InterPro"/>
</dbReference>
<dbReference type="InterPro" id="IPR002676">
    <property type="entry name" value="RimM_N"/>
</dbReference>
<comment type="caution">
    <text evidence="8">The sequence shown here is derived from an EMBL/GenBank/DDBJ whole genome shotgun (WGS) entry which is preliminary data.</text>
</comment>
<evidence type="ECO:0000256" key="4">
    <source>
        <dbReference type="ARBA" id="ARBA00023186"/>
    </source>
</evidence>
<evidence type="ECO:0000259" key="7">
    <source>
        <dbReference type="Pfam" id="PF24986"/>
    </source>
</evidence>
<keyword evidence="9" id="KW-1185">Reference proteome</keyword>
<sequence>MSDQKADFVVLGKITSPFGLQGWVKVYSYTDPMDGIFQYKNWSLWRDGKPIGEFALGKGQKHSKGLIARLKAVENRNQSEALAGTEIRIYKDQLPNLEDGDYYWHQLVGLTVITVDGVNLGRVDYLMDTGANDVLVIKGTENSKDNEERLLPYLVDQVVKEVDLSAGTMLVDWDPDF</sequence>
<evidence type="ECO:0000259" key="6">
    <source>
        <dbReference type="Pfam" id="PF01782"/>
    </source>
</evidence>
<dbReference type="SUPFAM" id="SSF50447">
    <property type="entry name" value="Translation proteins"/>
    <property type="match status" value="1"/>
</dbReference>
<dbReference type="InterPro" id="IPR056792">
    <property type="entry name" value="PRC_RimM"/>
</dbReference>
<comment type="subcellular location">
    <subcellularLocation>
        <location evidence="5">Cytoplasm</location>
    </subcellularLocation>
</comment>
<dbReference type="InterPro" id="IPR011033">
    <property type="entry name" value="PRC_barrel-like_sf"/>
</dbReference>
<feature type="domain" description="Ribosome maturation factor RimM PRC barrel" evidence="7">
    <location>
        <begin position="104"/>
        <end position="174"/>
    </location>
</feature>
<dbReference type="PANTHER" id="PTHR33692">
    <property type="entry name" value="RIBOSOME MATURATION FACTOR RIMM"/>
    <property type="match status" value="1"/>
</dbReference>
<dbReference type="PANTHER" id="PTHR33692:SF1">
    <property type="entry name" value="RIBOSOME MATURATION FACTOR RIMM"/>
    <property type="match status" value="1"/>
</dbReference>
<dbReference type="RefSeq" id="WP_182807061.1">
    <property type="nucleotide sequence ID" value="NZ_JACJFM010000001.1"/>
</dbReference>
<dbReference type="HAMAP" id="MF_00014">
    <property type="entry name" value="Ribosome_mat_RimM"/>
    <property type="match status" value="1"/>
</dbReference>
<dbReference type="Pfam" id="PF24986">
    <property type="entry name" value="PRC_RimM"/>
    <property type="match status" value="1"/>
</dbReference>
<keyword evidence="3 5" id="KW-0698">rRNA processing</keyword>
<dbReference type="Gene3D" id="2.30.30.240">
    <property type="entry name" value="PRC-barrel domain"/>
    <property type="match status" value="1"/>
</dbReference>
<gene>
    <name evidence="5 8" type="primary">rimM</name>
    <name evidence="8" type="ORF">H4O21_01500</name>
</gene>
<proteinExistence type="inferred from homology"/>
<name>A0A839IJE8_9GAMM</name>
<dbReference type="InterPro" id="IPR036976">
    <property type="entry name" value="RimM_N_sf"/>
</dbReference>
<dbReference type="GO" id="GO:0005840">
    <property type="term" value="C:ribosome"/>
    <property type="evidence" value="ECO:0007669"/>
    <property type="project" value="InterPro"/>
</dbReference>
<evidence type="ECO:0000256" key="3">
    <source>
        <dbReference type="ARBA" id="ARBA00022552"/>
    </source>
</evidence>
<dbReference type="GO" id="GO:0042274">
    <property type="term" value="P:ribosomal small subunit biogenesis"/>
    <property type="evidence" value="ECO:0007669"/>
    <property type="project" value="UniProtKB-UniRule"/>
</dbReference>
<dbReference type="SUPFAM" id="SSF50346">
    <property type="entry name" value="PRC-barrel domain"/>
    <property type="match status" value="1"/>
</dbReference>
<keyword evidence="1 5" id="KW-0963">Cytoplasm</keyword>
<evidence type="ECO:0000313" key="8">
    <source>
        <dbReference type="EMBL" id="MBB1485295.1"/>
    </source>
</evidence>
<dbReference type="GO" id="GO:0006364">
    <property type="term" value="P:rRNA processing"/>
    <property type="evidence" value="ECO:0007669"/>
    <property type="project" value="UniProtKB-UniRule"/>
</dbReference>
<comment type="subunit">
    <text evidence="5">Binds ribosomal protein uS19.</text>
</comment>
<dbReference type="EMBL" id="JACJFM010000001">
    <property type="protein sequence ID" value="MBB1485295.1"/>
    <property type="molecule type" value="Genomic_DNA"/>
</dbReference>
<dbReference type="Pfam" id="PF01782">
    <property type="entry name" value="RimM"/>
    <property type="match status" value="1"/>
</dbReference>